<proteinExistence type="predicted"/>
<evidence type="ECO:0000256" key="1">
    <source>
        <dbReference type="SAM" id="Phobius"/>
    </source>
</evidence>
<name>A0ABR1CGR4_NECAM</name>
<dbReference type="Proteomes" id="UP001303046">
    <property type="component" value="Unassembled WGS sequence"/>
</dbReference>
<keyword evidence="3" id="KW-1185">Reference proteome</keyword>
<keyword evidence="1" id="KW-0812">Transmembrane</keyword>
<keyword evidence="1" id="KW-1133">Transmembrane helix</keyword>
<keyword evidence="1" id="KW-0472">Membrane</keyword>
<evidence type="ECO:0008006" key="4">
    <source>
        <dbReference type="Google" id="ProtNLM"/>
    </source>
</evidence>
<gene>
    <name evidence="2" type="primary">Necator_chrII.g7797</name>
    <name evidence="2" type="ORF">RB195_020003</name>
</gene>
<feature type="transmembrane region" description="Helical" evidence="1">
    <location>
        <begin position="44"/>
        <end position="66"/>
    </location>
</feature>
<organism evidence="2 3">
    <name type="scientific">Necator americanus</name>
    <name type="common">Human hookworm</name>
    <dbReference type="NCBI Taxonomy" id="51031"/>
    <lineage>
        <taxon>Eukaryota</taxon>
        <taxon>Metazoa</taxon>
        <taxon>Ecdysozoa</taxon>
        <taxon>Nematoda</taxon>
        <taxon>Chromadorea</taxon>
        <taxon>Rhabditida</taxon>
        <taxon>Rhabditina</taxon>
        <taxon>Rhabditomorpha</taxon>
        <taxon>Strongyloidea</taxon>
        <taxon>Ancylostomatidae</taxon>
        <taxon>Bunostominae</taxon>
        <taxon>Necator</taxon>
    </lineage>
</organism>
<evidence type="ECO:0000313" key="2">
    <source>
        <dbReference type="EMBL" id="KAK6737631.1"/>
    </source>
</evidence>
<comment type="caution">
    <text evidence="2">The sequence shown here is derived from an EMBL/GenBank/DDBJ whole genome shotgun (WGS) entry which is preliminary data.</text>
</comment>
<sequence length="94" mass="10563">MKNFVFSVHVHFPISIVTPAIRQQVFHGMYAALAAAVVNQIDKFVLVPLGVFFLVSSYTIVIVRVFTFTNESSINILHFSNFSEELNLSMTTLP</sequence>
<reference evidence="2 3" key="1">
    <citation type="submission" date="2023-08" db="EMBL/GenBank/DDBJ databases">
        <title>A Necator americanus chromosomal reference genome.</title>
        <authorList>
            <person name="Ilik V."/>
            <person name="Petrzelkova K.J."/>
            <person name="Pardy F."/>
            <person name="Fuh T."/>
            <person name="Niatou-Singa F.S."/>
            <person name="Gouil Q."/>
            <person name="Baker L."/>
            <person name="Ritchie M.E."/>
            <person name="Jex A.R."/>
            <person name="Gazzola D."/>
            <person name="Li H."/>
            <person name="Toshio Fujiwara R."/>
            <person name="Zhan B."/>
            <person name="Aroian R.V."/>
            <person name="Pafco B."/>
            <person name="Schwarz E.M."/>
        </authorList>
    </citation>
    <scope>NUCLEOTIDE SEQUENCE [LARGE SCALE GENOMIC DNA]</scope>
    <source>
        <strain evidence="2 3">Aroian</strain>
        <tissue evidence="2">Whole animal</tissue>
    </source>
</reference>
<protein>
    <recommendedName>
        <fullName evidence="4">SLC26A/SulP transporter domain-containing protein</fullName>
    </recommendedName>
</protein>
<dbReference type="EMBL" id="JAVFWL010000002">
    <property type="protein sequence ID" value="KAK6737631.1"/>
    <property type="molecule type" value="Genomic_DNA"/>
</dbReference>
<accession>A0ABR1CGR4</accession>
<evidence type="ECO:0000313" key="3">
    <source>
        <dbReference type="Proteomes" id="UP001303046"/>
    </source>
</evidence>